<dbReference type="RefSeq" id="YP_001497870.1">
    <property type="nucleotide sequence ID" value="NC_009898.1"/>
</dbReference>
<keyword evidence="2" id="KW-1185">Reference proteome</keyword>
<accession>A7IXJ9</accession>
<protein>
    <submittedName>
        <fullName evidence="1">Uncharacterized protein b674R</fullName>
    </submittedName>
</protein>
<dbReference type="Proteomes" id="UP000202419">
    <property type="component" value="Segment"/>
</dbReference>
<proteinExistence type="predicted"/>
<sequence length="69" mass="8383">MKFSRDNRRMIPINRRLGPESCSRRFSHLSKNRYDMSYQVSNHINLIDSTVIDLFIECIEISERNHRRE</sequence>
<dbReference type="GeneID" id="5659498"/>
<gene>
    <name evidence="1" type="primary">b674R</name>
    <name evidence="1" type="ORF">NY2A_b674R</name>
</gene>
<evidence type="ECO:0000313" key="2">
    <source>
        <dbReference type="Proteomes" id="UP000202419"/>
    </source>
</evidence>
<dbReference type="KEGG" id="vg:5659498"/>
<organism evidence="1 2">
    <name type="scientific">Paramecium bursaria Chlorella virus NY2A</name>
    <name type="common">PBCV-NY2A</name>
    <dbReference type="NCBI Taxonomy" id="46021"/>
    <lineage>
        <taxon>Viruses</taxon>
        <taxon>Varidnaviria</taxon>
        <taxon>Bamfordvirae</taxon>
        <taxon>Nucleocytoviricota</taxon>
        <taxon>Megaviricetes</taxon>
        <taxon>Algavirales</taxon>
        <taxon>Phycodnaviridae</taxon>
        <taxon>Chlorovirus</taxon>
        <taxon>Chlorovirus americanus</taxon>
    </lineage>
</organism>
<reference evidence="1 2" key="1">
    <citation type="journal article" date="2007" name="Virology">
        <title>Sequence and annotation of the 369-kb NY-2A and the 345-kb AR158 viruses that infect Chlorella NC64A.</title>
        <authorList>
            <person name="Fitzgerald L.A."/>
            <person name="Graves M.V."/>
            <person name="Li X."/>
            <person name="Feldblyum T."/>
            <person name="Nierman W.C."/>
            <person name="Van Etten J.L."/>
        </authorList>
    </citation>
    <scope>NUCLEOTIDE SEQUENCE [LARGE SCALE GENOMIC DNA]</scope>
    <source>
        <strain evidence="1 2">NY-2A</strain>
    </source>
</reference>
<organismHost>
    <name type="scientific">Chlorella</name>
    <dbReference type="NCBI Taxonomy" id="3071"/>
</organismHost>
<evidence type="ECO:0000313" key="1">
    <source>
        <dbReference type="EMBL" id="ABT15073.1"/>
    </source>
</evidence>
<dbReference type="EMBL" id="DQ491002">
    <property type="protein sequence ID" value="ABT15073.1"/>
    <property type="molecule type" value="Genomic_DNA"/>
</dbReference>
<name>A7IXJ9_PBCVN</name>